<evidence type="ECO:0000313" key="13">
    <source>
        <dbReference type="Proteomes" id="UP001185028"/>
    </source>
</evidence>
<evidence type="ECO:0000256" key="1">
    <source>
        <dbReference type="ARBA" id="ARBA00004651"/>
    </source>
</evidence>
<keyword evidence="9 10" id="KW-0739">Sodium transport</keyword>
<comment type="function">
    <text evidence="10">Na(+)/H(+) antiporter that extrudes sodium in exchange for external protons.</text>
</comment>
<comment type="caution">
    <text evidence="12">The sequence shown here is derived from an EMBL/GenBank/DDBJ whole genome shotgun (WGS) entry which is preliminary data.</text>
</comment>
<dbReference type="RefSeq" id="WP_188778232.1">
    <property type="nucleotide sequence ID" value="NZ_BMMB01000015.1"/>
</dbReference>
<feature type="transmembrane region" description="Helical" evidence="10">
    <location>
        <begin position="352"/>
        <end position="375"/>
    </location>
</feature>
<dbReference type="PANTHER" id="PTHR10110:SF86">
    <property type="entry name" value="SODIUM_HYDROGEN EXCHANGER 7"/>
    <property type="match status" value="1"/>
</dbReference>
<feature type="transmembrane region" description="Helical" evidence="10">
    <location>
        <begin position="309"/>
        <end position="332"/>
    </location>
</feature>
<evidence type="ECO:0000256" key="9">
    <source>
        <dbReference type="ARBA" id="ARBA00023201"/>
    </source>
</evidence>
<keyword evidence="4 10" id="KW-0812">Transmembrane</keyword>
<feature type="transmembrane region" description="Helical" evidence="10">
    <location>
        <begin position="237"/>
        <end position="253"/>
    </location>
</feature>
<keyword evidence="5 10" id="KW-1133">Transmembrane helix</keyword>
<feature type="domain" description="Cation/H+ exchanger transmembrane" evidence="11">
    <location>
        <begin position="9"/>
        <end position="408"/>
    </location>
</feature>
<keyword evidence="2 10" id="KW-0813">Transport</keyword>
<dbReference type="Pfam" id="PF00999">
    <property type="entry name" value="Na_H_Exchanger"/>
    <property type="match status" value="1"/>
</dbReference>
<comment type="similarity">
    <text evidence="10">Belongs to the monovalent cation:proton antiporter 1 (CPA1) transporter (TC 2.A.36) family.</text>
</comment>
<evidence type="ECO:0000313" key="12">
    <source>
        <dbReference type="EMBL" id="MDR6246315.1"/>
    </source>
</evidence>
<evidence type="ECO:0000256" key="10">
    <source>
        <dbReference type="RuleBase" id="RU366002"/>
    </source>
</evidence>
<gene>
    <name evidence="12" type="ORF">JOC58_004246</name>
</gene>
<dbReference type="NCBIfam" id="TIGR00831">
    <property type="entry name" value="a_cpa1"/>
    <property type="match status" value="1"/>
</dbReference>
<feature type="transmembrane region" description="Helical" evidence="10">
    <location>
        <begin position="265"/>
        <end position="289"/>
    </location>
</feature>
<sequence>MEHFIAVLVILFFIGISNVLNRLVPFVPVPLFQIVLGIGVALFGLKVELDPELFLVLFIAPLLYNDARQTPRGELWNLRGPIILLAFGLVFVTVIVAGYGINYLIPSIPLPAAFALAAILSPTDAVAVGSLAKRIHLPGSIHRLLEGESLLNDASGLVAFKFAVAAMVTGTFSLWEASLNFLLVALGGLAIGTLASFLLIRCQVLVRKWGMEDITVHVLWQILTPFVIYLLAEEIGVSGILAVVAGGIVYAMEKDRAESVQLKMQIVSTSTWSVIVYTLNGLVFMMLGLQIPEVMGSIFTNPEFNNGLVLGYVALITLLLYILRFIWIYCYWEVRYVMSRQMDDNRPDVRGILLTSLSGVRGALTLAAAFSIPYVLNDGSAFPQRELILFIAAGVILLSLILASLLLPLLSPKPQAEVTSASEAGQGMLQRQFVEDRIRMKVLSAAVQSVESSTNDANREAAKTLISDITQYMFQKNGMQPSILHDPNPDQEEVKLYLAAIHAERKVARKLRDNGEITPELAMEFEYRLDRIENVLTDRMDTGIAECVDKWKGMLPMHLPAPVNLTKDAESDGEADEPAAMSKLDKIRMLKHLKLQSCPAAIDAIRSRMNVHNEEAAEKVISRYRKIMNSIQYFNEKIAPDITLDENKLNLITSAVQNQRDTVQELYESGEIDRQYARKMRSFVQDLEKWILMET</sequence>
<keyword evidence="8 10" id="KW-0472">Membrane</keyword>
<feature type="transmembrane region" description="Helical" evidence="10">
    <location>
        <begin position="214"/>
        <end position="231"/>
    </location>
</feature>
<dbReference type="EMBL" id="JAVDQH010000026">
    <property type="protein sequence ID" value="MDR6246315.1"/>
    <property type="molecule type" value="Genomic_DNA"/>
</dbReference>
<keyword evidence="3 10" id="KW-1003">Cell membrane</keyword>
<comment type="caution">
    <text evidence="10">Lacks conserved residue(s) required for the propagation of feature annotation.</text>
</comment>
<evidence type="ECO:0000259" key="11">
    <source>
        <dbReference type="Pfam" id="PF00999"/>
    </source>
</evidence>
<feature type="transmembrane region" description="Helical" evidence="10">
    <location>
        <begin position="76"/>
        <end position="101"/>
    </location>
</feature>
<evidence type="ECO:0000256" key="4">
    <source>
        <dbReference type="ARBA" id="ARBA00022692"/>
    </source>
</evidence>
<dbReference type="InterPro" id="IPR004705">
    <property type="entry name" value="Cation/H_exchanger_CPA1_bac"/>
</dbReference>
<dbReference type="PANTHER" id="PTHR10110">
    <property type="entry name" value="SODIUM/HYDROGEN EXCHANGER"/>
    <property type="match status" value="1"/>
</dbReference>
<reference evidence="12 13" key="1">
    <citation type="submission" date="2023-07" db="EMBL/GenBank/DDBJ databases">
        <title>Genomic Encyclopedia of Type Strains, Phase IV (KMG-IV): sequencing the most valuable type-strain genomes for metagenomic binning, comparative biology and taxonomic classification.</title>
        <authorList>
            <person name="Goeker M."/>
        </authorList>
    </citation>
    <scope>NUCLEOTIDE SEQUENCE [LARGE SCALE GENOMIC DNA]</scope>
    <source>
        <strain evidence="12 13">DSM 22170</strain>
    </source>
</reference>
<comment type="subcellular location">
    <subcellularLocation>
        <location evidence="1 10">Cell membrane</location>
        <topology evidence="1 10">Multi-pass membrane protein</topology>
    </subcellularLocation>
</comment>
<organism evidence="12 13">
    <name type="scientific">Paenibacillus hunanensis</name>
    <dbReference type="NCBI Taxonomy" id="539262"/>
    <lineage>
        <taxon>Bacteria</taxon>
        <taxon>Bacillati</taxon>
        <taxon>Bacillota</taxon>
        <taxon>Bacilli</taxon>
        <taxon>Bacillales</taxon>
        <taxon>Paenibacillaceae</taxon>
        <taxon>Paenibacillus</taxon>
    </lineage>
</organism>
<evidence type="ECO:0000256" key="3">
    <source>
        <dbReference type="ARBA" id="ARBA00022475"/>
    </source>
</evidence>
<keyword evidence="13" id="KW-1185">Reference proteome</keyword>
<feature type="transmembrane region" description="Helical" evidence="10">
    <location>
        <begin position="181"/>
        <end position="202"/>
    </location>
</feature>
<keyword evidence="10" id="KW-0050">Antiport</keyword>
<proteinExistence type="inferred from homology"/>
<feature type="transmembrane region" description="Helical" evidence="10">
    <location>
        <begin position="387"/>
        <end position="410"/>
    </location>
</feature>
<dbReference type="Proteomes" id="UP001185028">
    <property type="component" value="Unassembled WGS sequence"/>
</dbReference>
<evidence type="ECO:0000256" key="5">
    <source>
        <dbReference type="ARBA" id="ARBA00022989"/>
    </source>
</evidence>
<evidence type="ECO:0000256" key="6">
    <source>
        <dbReference type="ARBA" id="ARBA00023053"/>
    </source>
</evidence>
<evidence type="ECO:0000256" key="7">
    <source>
        <dbReference type="ARBA" id="ARBA00023065"/>
    </source>
</evidence>
<feature type="transmembrane region" description="Helical" evidence="10">
    <location>
        <begin position="31"/>
        <end position="64"/>
    </location>
</feature>
<keyword evidence="7 10" id="KW-0406">Ion transport</keyword>
<name>A0ABU1J482_9BACL</name>
<evidence type="ECO:0000256" key="8">
    <source>
        <dbReference type="ARBA" id="ARBA00023136"/>
    </source>
</evidence>
<dbReference type="InterPro" id="IPR018422">
    <property type="entry name" value="Cation/H_exchanger_CPA1"/>
</dbReference>
<dbReference type="Gene3D" id="6.10.140.1330">
    <property type="match status" value="1"/>
</dbReference>
<dbReference type="InterPro" id="IPR006153">
    <property type="entry name" value="Cation/H_exchanger_TM"/>
</dbReference>
<evidence type="ECO:0000256" key="2">
    <source>
        <dbReference type="ARBA" id="ARBA00022448"/>
    </source>
</evidence>
<feature type="transmembrane region" description="Helical" evidence="10">
    <location>
        <begin position="113"/>
        <end position="133"/>
    </location>
</feature>
<accession>A0ABU1J482</accession>
<keyword evidence="6 10" id="KW-0915">Sodium</keyword>
<protein>
    <submittedName>
        <fullName evidence="12">CPA1 family monovalent cation:H+ antiporter</fullName>
    </submittedName>
</protein>